<dbReference type="Pfam" id="PF08282">
    <property type="entry name" value="Hydrolase_3"/>
    <property type="match status" value="1"/>
</dbReference>
<dbReference type="SFLD" id="SFLDG01140">
    <property type="entry name" value="C2.B:_Phosphomannomutase_and_P"/>
    <property type="match status" value="1"/>
</dbReference>
<organism evidence="1 2">
    <name type="scientific">Extibacter muris</name>
    <dbReference type="NCBI Taxonomy" id="1796622"/>
    <lineage>
        <taxon>Bacteria</taxon>
        <taxon>Bacillati</taxon>
        <taxon>Bacillota</taxon>
        <taxon>Clostridia</taxon>
        <taxon>Lachnospirales</taxon>
        <taxon>Lachnospiraceae</taxon>
        <taxon>Extibacter</taxon>
    </lineage>
</organism>
<name>A0A4R4FLS2_9FIRM</name>
<dbReference type="InterPro" id="IPR006379">
    <property type="entry name" value="HAD-SF_hydro_IIB"/>
</dbReference>
<dbReference type="PANTHER" id="PTHR10000:SF25">
    <property type="entry name" value="PHOSPHATASE YKRA-RELATED"/>
    <property type="match status" value="1"/>
</dbReference>
<dbReference type="NCBIfam" id="TIGR01484">
    <property type="entry name" value="HAD-SF-IIB"/>
    <property type="match status" value="1"/>
</dbReference>
<dbReference type="Gene3D" id="3.30.1240.10">
    <property type="match status" value="1"/>
</dbReference>
<reference evidence="1 2" key="1">
    <citation type="journal article" date="2016" name="Nat. Microbiol.">
        <title>The Mouse Intestinal Bacterial Collection (miBC) provides host-specific insight into cultured diversity and functional potential of the gut microbiota.</title>
        <authorList>
            <person name="Lagkouvardos I."/>
            <person name="Pukall R."/>
            <person name="Abt B."/>
            <person name="Foesel B.U."/>
            <person name="Meier-Kolthoff J.P."/>
            <person name="Kumar N."/>
            <person name="Bresciani A."/>
            <person name="Martinez I."/>
            <person name="Just S."/>
            <person name="Ziegler C."/>
            <person name="Brugiroux S."/>
            <person name="Garzetti D."/>
            <person name="Wenning M."/>
            <person name="Bui T.P."/>
            <person name="Wang J."/>
            <person name="Hugenholtz F."/>
            <person name="Plugge C.M."/>
            <person name="Peterson D.A."/>
            <person name="Hornef M.W."/>
            <person name="Baines J.F."/>
            <person name="Smidt H."/>
            <person name="Walter J."/>
            <person name="Kristiansen K."/>
            <person name="Nielsen H.B."/>
            <person name="Haller D."/>
            <person name="Overmann J."/>
            <person name="Stecher B."/>
            <person name="Clavel T."/>
        </authorList>
    </citation>
    <scope>NUCLEOTIDE SEQUENCE [LARGE SCALE GENOMIC DNA]</scope>
    <source>
        <strain evidence="1 2">DSM 28560</strain>
    </source>
</reference>
<comment type="caution">
    <text evidence="1">The sequence shown here is derived from an EMBL/GenBank/DDBJ whole genome shotgun (WGS) entry which is preliminary data.</text>
</comment>
<keyword evidence="2" id="KW-1185">Reference proteome</keyword>
<protein>
    <submittedName>
        <fullName evidence="1">HAD family phosphatase</fullName>
    </submittedName>
</protein>
<dbReference type="PROSITE" id="PS01228">
    <property type="entry name" value="COF_1"/>
    <property type="match status" value="1"/>
</dbReference>
<dbReference type="NCBIfam" id="TIGR00099">
    <property type="entry name" value="Cof-subfamily"/>
    <property type="match status" value="1"/>
</dbReference>
<dbReference type="Gene3D" id="3.40.50.1000">
    <property type="entry name" value="HAD superfamily/HAD-like"/>
    <property type="match status" value="1"/>
</dbReference>
<dbReference type="SFLD" id="SFLDS00003">
    <property type="entry name" value="Haloacid_Dehalogenase"/>
    <property type="match status" value="1"/>
</dbReference>
<dbReference type="GO" id="GO:0000287">
    <property type="term" value="F:magnesium ion binding"/>
    <property type="evidence" value="ECO:0007669"/>
    <property type="project" value="TreeGrafter"/>
</dbReference>
<proteinExistence type="predicted"/>
<dbReference type="AlphaFoldDB" id="A0A4R4FLS2"/>
<dbReference type="SUPFAM" id="SSF56784">
    <property type="entry name" value="HAD-like"/>
    <property type="match status" value="1"/>
</dbReference>
<sequence length="263" mass="29783">MRQAALFFDIDGTLLSEKTREIPESTLDALRAARKNGHLAFINTGRTYGSLPPETVRLRLDGYLCGCGTYILYKDEVLLENHIPKDRGIEIIDCIKRCNLEGLCEGTEDVYFSNRISRFEQIESMRRYFALAGLGIERAMEEKSFIYDKLLVYTDSRSDKQAFLDFISADMEAIDRGQGIYECVQKRYSKATCIQVIMERLGLDKDQIYVFGDSSNDLSMFEFADHAVAMGVHDAVLEPYTEHITGTVEEGGISSAMEHYGLI</sequence>
<evidence type="ECO:0000313" key="1">
    <source>
        <dbReference type="EMBL" id="TDA23506.1"/>
    </source>
</evidence>
<dbReference type="InterPro" id="IPR000150">
    <property type="entry name" value="Cof"/>
</dbReference>
<dbReference type="EMBL" id="SMMX01000001">
    <property type="protein sequence ID" value="TDA23506.1"/>
    <property type="molecule type" value="Genomic_DNA"/>
</dbReference>
<dbReference type="RefSeq" id="WP_132274503.1">
    <property type="nucleotide sequence ID" value="NZ_JAOBST010000008.1"/>
</dbReference>
<dbReference type="GO" id="GO:0005829">
    <property type="term" value="C:cytosol"/>
    <property type="evidence" value="ECO:0007669"/>
    <property type="project" value="TreeGrafter"/>
</dbReference>
<evidence type="ECO:0000313" key="2">
    <source>
        <dbReference type="Proteomes" id="UP000295710"/>
    </source>
</evidence>
<accession>A0A4R4FLS2</accession>
<dbReference type="InterPro" id="IPR036412">
    <property type="entry name" value="HAD-like_sf"/>
</dbReference>
<dbReference type="GO" id="GO:0016791">
    <property type="term" value="F:phosphatase activity"/>
    <property type="evidence" value="ECO:0007669"/>
    <property type="project" value="UniProtKB-ARBA"/>
</dbReference>
<gene>
    <name evidence="1" type="ORF">E1963_00925</name>
</gene>
<dbReference type="Proteomes" id="UP000295710">
    <property type="component" value="Unassembled WGS sequence"/>
</dbReference>
<dbReference type="InterPro" id="IPR023214">
    <property type="entry name" value="HAD_sf"/>
</dbReference>
<dbReference type="PANTHER" id="PTHR10000">
    <property type="entry name" value="PHOSPHOSERINE PHOSPHATASE"/>
    <property type="match status" value="1"/>
</dbReference>